<accession>A0A9D2C9P4</accession>
<name>A0A9D2C9P4_9MICO</name>
<protein>
    <submittedName>
        <fullName evidence="2">DUF3416 domain-containing protein</fullName>
    </submittedName>
</protein>
<proteinExistence type="predicted"/>
<dbReference type="GO" id="GO:0005975">
    <property type="term" value="P:carbohydrate metabolic process"/>
    <property type="evidence" value="ECO:0007669"/>
    <property type="project" value="UniProtKB-ARBA"/>
</dbReference>
<reference evidence="2" key="1">
    <citation type="journal article" date="2021" name="PeerJ">
        <title>Extensive microbial diversity within the chicken gut microbiome revealed by metagenomics and culture.</title>
        <authorList>
            <person name="Gilroy R."/>
            <person name="Ravi A."/>
            <person name="Getino M."/>
            <person name="Pursley I."/>
            <person name="Horton D.L."/>
            <person name="Alikhan N.F."/>
            <person name="Baker D."/>
            <person name="Gharbi K."/>
            <person name="Hall N."/>
            <person name="Watson M."/>
            <person name="Adriaenssens E.M."/>
            <person name="Foster-Nyarko E."/>
            <person name="Jarju S."/>
            <person name="Secka A."/>
            <person name="Antonio M."/>
            <person name="Oren A."/>
            <person name="Chaudhuri R.R."/>
            <person name="La Ragione R."/>
            <person name="Hildebrand F."/>
            <person name="Pallen M.J."/>
        </authorList>
    </citation>
    <scope>NUCLEOTIDE SEQUENCE</scope>
    <source>
        <strain evidence="2">ChiGjej1B1-98</strain>
    </source>
</reference>
<dbReference type="AlphaFoldDB" id="A0A9D2C9P4"/>
<feature type="domain" description="Alpha-1,4-glucan:maltose-1-phosphate maltosyltransferase" evidence="1">
    <location>
        <begin position="20"/>
        <end position="138"/>
    </location>
</feature>
<dbReference type="EMBL" id="DXDC01000285">
    <property type="protein sequence ID" value="HIY66467.1"/>
    <property type="molecule type" value="Genomic_DNA"/>
</dbReference>
<evidence type="ECO:0000313" key="3">
    <source>
        <dbReference type="Proteomes" id="UP000824005"/>
    </source>
</evidence>
<reference evidence="2" key="2">
    <citation type="submission" date="2021-04" db="EMBL/GenBank/DDBJ databases">
        <authorList>
            <person name="Gilroy R."/>
        </authorList>
    </citation>
    <scope>NUCLEOTIDE SEQUENCE</scope>
    <source>
        <strain evidence="2">ChiGjej1B1-98</strain>
    </source>
</reference>
<comment type="caution">
    <text evidence="2">The sequence shown here is derived from an EMBL/GenBank/DDBJ whole genome shotgun (WGS) entry which is preliminary data.</text>
</comment>
<dbReference type="GO" id="GO:0004553">
    <property type="term" value="F:hydrolase activity, hydrolyzing O-glycosyl compounds"/>
    <property type="evidence" value="ECO:0007669"/>
    <property type="project" value="InterPro"/>
</dbReference>
<feature type="non-terminal residue" evidence="2">
    <location>
        <position position="138"/>
    </location>
</feature>
<dbReference type="InterPro" id="IPR013783">
    <property type="entry name" value="Ig-like_fold"/>
</dbReference>
<gene>
    <name evidence="2" type="ORF">H9830_09350</name>
</gene>
<sequence length="138" mass="15003">MDGRAGSVENVNAKLNTVTGRILIDELTPRVPGGKFPAKAVVGEVVPFEATVFREGHDALGVRLTLIAPDGSEHEHPMELIGPGTDRFRAVVQMDAQGEWSWFVTAFHDEWATWMHDARIKIGAGVDSELMLQIGAAL</sequence>
<dbReference type="Proteomes" id="UP000824005">
    <property type="component" value="Unassembled WGS sequence"/>
</dbReference>
<evidence type="ECO:0000259" key="1">
    <source>
        <dbReference type="Pfam" id="PF11896"/>
    </source>
</evidence>
<evidence type="ECO:0000313" key="2">
    <source>
        <dbReference type="EMBL" id="HIY66467.1"/>
    </source>
</evidence>
<dbReference type="Gene3D" id="2.60.40.10">
    <property type="entry name" value="Immunoglobulins"/>
    <property type="match status" value="1"/>
</dbReference>
<dbReference type="Pfam" id="PF11896">
    <property type="entry name" value="GlgE_dom_N_S"/>
    <property type="match status" value="1"/>
</dbReference>
<dbReference type="InterPro" id="IPR021828">
    <property type="entry name" value="GlgE_dom_N/S"/>
</dbReference>
<organism evidence="2 3">
    <name type="scientific">Candidatus Agrococcus pullicola</name>
    <dbReference type="NCBI Taxonomy" id="2838429"/>
    <lineage>
        <taxon>Bacteria</taxon>
        <taxon>Bacillati</taxon>
        <taxon>Actinomycetota</taxon>
        <taxon>Actinomycetes</taxon>
        <taxon>Micrococcales</taxon>
        <taxon>Microbacteriaceae</taxon>
        <taxon>Agrococcus</taxon>
    </lineage>
</organism>